<evidence type="ECO:0000313" key="2">
    <source>
        <dbReference type="EMBL" id="CAB4179879.1"/>
    </source>
</evidence>
<gene>
    <name evidence="2" type="ORF">UFOVP1035_95</name>
    <name evidence="3" type="ORF">UFOVP1181_54</name>
    <name evidence="1" type="ORF">UFOVP965_99</name>
</gene>
<name>A0A6J5Q6E5_9CAUD</name>
<sequence length="52" mass="5738">MITEITLLAHVTDGGAVYLTDNHEFKDAKVIIRLDGMPELLKCQVEGVDRAP</sequence>
<evidence type="ECO:0000313" key="3">
    <source>
        <dbReference type="EMBL" id="CAB4188698.1"/>
    </source>
</evidence>
<accession>A0A6J5Q6E5</accession>
<organism evidence="2">
    <name type="scientific">uncultured Caudovirales phage</name>
    <dbReference type="NCBI Taxonomy" id="2100421"/>
    <lineage>
        <taxon>Viruses</taxon>
        <taxon>Duplodnaviria</taxon>
        <taxon>Heunggongvirae</taxon>
        <taxon>Uroviricota</taxon>
        <taxon>Caudoviricetes</taxon>
        <taxon>Peduoviridae</taxon>
        <taxon>Maltschvirus</taxon>
        <taxon>Maltschvirus maltsch</taxon>
    </lineage>
</organism>
<proteinExistence type="predicted"/>
<protein>
    <submittedName>
        <fullName evidence="2">Uncharacterized protein</fullName>
    </submittedName>
</protein>
<evidence type="ECO:0000313" key="1">
    <source>
        <dbReference type="EMBL" id="CAB4174980.1"/>
    </source>
</evidence>
<reference evidence="2" key="1">
    <citation type="submission" date="2020-05" db="EMBL/GenBank/DDBJ databases">
        <authorList>
            <person name="Chiriac C."/>
            <person name="Salcher M."/>
            <person name="Ghai R."/>
            <person name="Kavagutti S V."/>
        </authorList>
    </citation>
    <scope>NUCLEOTIDE SEQUENCE</scope>
</reference>
<dbReference type="EMBL" id="LR796984">
    <property type="protein sequence ID" value="CAB4179879.1"/>
    <property type="molecule type" value="Genomic_DNA"/>
</dbReference>
<dbReference type="EMBL" id="LR797127">
    <property type="protein sequence ID" value="CAB4188698.1"/>
    <property type="molecule type" value="Genomic_DNA"/>
</dbReference>
<dbReference type="EMBL" id="LR796920">
    <property type="protein sequence ID" value="CAB4174980.1"/>
    <property type="molecule type" value="Genomic_DNA"/>
</dbReference>